<accession>A0AA88GLJ1</accession>
<dbReference type="Pfam" id="PF01751">
    <property type="entry name" value="Toprim"/>
    <property type="match status" value="1"/>
</dbReference>
<evidence type="ECO:0000259" key="13">
    <source>
        <dbReference type="PROSITE" id="PS50880"/>
    </source>
</evidence>
<name>A0AA88GLJ1_NAELO</name>
<dbReference type="Proteomes" id="UP000816034">
    <property type="component" value="Unassembled WGS sequence"/>
</dbReference>
<evidence type="ECO:0000256" key="10">
    <source>
        <dbReference type="ARBA" id="ARBA00023235"/>
    </source>
</evidence>
<dbReference type="InterPro" id="IPR014721">
    <property type="entry name" value="Ribsml_uS5_D2-typ_fold_subgr"/>
</dbReference>
<sequence length="758" mass="86308">MFCLGSDDEGHPCVKLQEVDFIPALYRIIDEILVNAVDNHHRKGTHTNELRVQVDENSNWIEVYNNGKSIPITIHPTEKIYVPELVFGYLLTGSNFNDNEVKFTGGRNGYGAKLANIFSTDFIIEIRDAKGSIYKQHWTNNMSTCSTPEITKGQAGSKMEPYIKVRFHPDFAKFSSQGFKYESGFIDLIKRRMFDLSACNPKLQVYLNDSKIEVDSFKEYVKLFYSANKTVEHPEKLFVHKHIADGWEIAVGAAMGDEFSQFSFVNSISTIQGGSHVNYILYQLSSKISEYISKTYSDLQLTIPPAMVKNHLTLFVNSLIENPTFDSQTKETLTTKSISFSQKINISNDLIAQIATHTPIIENIISFAQYKQSARSKKPRKRESKLAIPKLDDANLAGTDRSLECILILTEGDSAKALAISGLSVVGRDRYGVFPLRGKVLNVREASMEQIKENQEVQYLKKILGLDDVLKTDSFEDVKRKLRYGKIMLMCDQDHDGSHIKGLLINMIHYFYPQLLKNNFIDQFITPIVKVSKGADTKSFFSLPEFENWKNSLSENEREKWNQKYYKGLGTNTSKEAKEYFSNLKKHMIQMKYDEKTEENIEKAFSKELTNVRKVWLGNFKEGTYLDTSKGTVTLSDFIDKELILFSNQNNIRSIPSLIDGLKPSQRKILFCCLKRDLKNEIKVAQLAGYVSEHSAYHHGEQALYNTITSMAQDFVGSNNIPLLYPSGQFGTRLQGGDDAASARYIFTRLNKLTRMIL</sequence>
<dbReference type="SUPFAM" id="SSF55874">
    <property type="entry name" value="ATPase domain of HSP90 chaperone/DNA topoisomerase II/histidine kinase"/>
    <property type="match status" value="1"/>
</dbReference>
<dbReference type="InterPro" id="IPR001154">
    <property type="entry name" value="TopoII_euk"/>
</dbReference>
<dbReference type="Pfam" id="PF00204">
    <property type="entry name" value="DNA_gyraseB"/>
    <property type="match status" value="1"/>
</dbReference>
<comment type="caution">
    <text evidence="15">The sequence shown here is derived from an EMBL/GenBank/DDBJ whole genome shotgun (WGS) entry which is preliminary data.</text>
</comment>
<dbReference type="PRINTS" id="PR01158">
    <property type="entry name" value="TOPISMRASEII"/>
</dbReference>
<dbReference type="Gene3D" id="3.30.1490.30">
    <property type="match status" value="1"/>
</dbReference>
<evidence type="ECO:0000256" key="8">
    <source>
        <dbReference type="ARBA" id="ARBA00023029"/>
    </source>
</evidence>
<dbReference type="Pfam" id="PF16898">
    <property type="entry name" value="TOPRIM_C"/>
    <property type="match status" value="1"/>
</dbReference>
<protein>
    <recommendedName>
        <fullName evidence="12">DNA topoisomerase 2</fullName>
        <ecNumber evidence="12">5.6.2.2</ecNumber>
    </recommendedName>
</protein>
<dbReference type="FunFam" id="3.30.1490.30:FF:000001">
    <property type="entry name" value="DNA topoisomerase 2"/>
    <property type="match status" value="1"/>
</dbReference>
<evidence type="ECO:0000256" key="3">
    <source>
        <dbReference type="ARBA" id="ARBA00001946"/>
    </source>
</evidence>
<dbReference type="GeneID" id="68100202"/>
<comment type="cofactor">
    <cofactor evidence="2">
        <name>Ca(2+)</name>
        <dbReference type="ChEBI" id="CHEBI:29108"/>
    </cofactor>
</comment>
<evidence type="ECO:0000256" key="9">
    <source>
        <dbReference type="ARBA" id="ARBA00023125"/>
    </source>
</evidence>
<dbReference type="PROSITE" id="PS52040">
    <property type="entry name" value="TOPO_IIA"/>
    <property type="match status" value="1"/>
</dbReference>
<evidence type="ECO:0000313" key="16">
    <source>
        <dbReference type="Proteomes" id="UP000816034"/>
    </source>
</evidence>
<dbReference type="InterPro" id="IPR013760">
    <property type="entry name" value="Topo_IIA-like_dom_sf"/>
</dbReference>
<dbReference type="GO" id="GO:0000712">
    <property type="term" value="P:resolution of meiotic recombination intermediates"/>
    <property type="evidence" value="ECO:0007669"/>
    <property type="project" value="TreeGrafter"/>
</dbReference>
<dbReference type="GO" id="GO:0005524">
    <property type="term" value="F:ATP binding"/>
    <property type="evidence" value="ECO:0007669"/>
    <property type="project" value="UniProtKB-UniRule"/>
</dbReference>
<evidence type="ECO:0000256" key="11">
    <source>
        <dbReference type="PROSITE-ProRule" id="PRU01384"/>
    </source>
</evidence>
<dbReference type="InterPro" id="IPR013759">
    <property type="entry name" value="Topo_IIA_B_C"/>
</dbReference>
<dbReference type="GO" id="GO:0003677">
    <property type="term" value="F:DNA binding"/>
    <property type="evidence" value="ECO:0007669"/>
    <property type="project" value="UniProtKB-UniRule"/>
</dbReference>
<dbReference type="FunFam" id="3.40.50.670:FF:000001">
    <property type="entry name" value="DNA topoisomerase 2"/>
    <property type="match status" value="2"/>
</dbReference>
<evidence type="ECO:0000256" key="4">
    <source>
        <dbReference type="ARBA" id="ARBA00011080"/>
    </source>
</evidence>
<dbReference type="Gene3D" id="3.90.199.10">
    <property type="entry name" value="Topoisomerase II, domain 5"/>
    <property type="match status" value="1"/>
</dbReference>
<dbReference type="Gene3D" id="3.40.50.670">
    <property type="match status" value="1"/>
</dbReference>
<comment type="catalytic activity">
    <reaction evidence="1 11 12">
        <text>ATP-dependent breakage, passage and rejoining of double-stranded DNA.</text>
        <dbReference type="EC" id="5.6.2.2"/>
    </reaction>
</comment>
<dbReference type="InterPro" id="IPR013758">
    <property type="entry name" value="Topo_IIA_A/C_ab"/>
</dbReference>
<dbReference type="GO" id="GO:0003918">
    <property type="term" value="F:DNA topoisomerase type II (double strand cut, ATP-hydrolyzing) activity"/>
    <property type="evidence" value="ECO:0007669"/>
    <property type="project" value="UniProtKB-UniRule"/>
</dbReference>
<dbReference type="SMART" id="SM00433">
    <property type="entry name" value="TOP2c"/>
    <property type="match status" value="1"/>
</dbReference>
<dbReference type="InterPro" id="IPR003594">
    <property type="entry name" value="HATPase_dom"/>
</dbReference>
<comment type="subunit">
    <text evidence="12">Homodimer.</text>
</comment>
<evidence type="ECO:0000256" key="2">
    <source>
        <dbReference type="ARBA" id="ARBA00001913"/>
    </source>
</evidence>
<dbReference type="GO" id="GO:0005634">
    <property type="term" value="C:nucleus"/>
    <property type="evidence" value="ECO:0007669"/>
    <property type="project" value="TreeGrafter"/>
</dbReference>
<dbReference type="Pfam" id="PF00521">
    <property type="entry name" value="DNA_topoisoIV"/>
    <property type="match status" value="1"/>
</dbReference>
<feature type="domain" description="Toprim" evidence="13">
    <location>
        <begin position="405"/>
        <end position="530"/>
    </location>
</feature>
<keyword evidence="5 12" id="KW-0547">Nucleotide-binding</keyword>
<evidence type="ECO:0000256" key="1">
    <source>
        <dbReference type="ARBA" id="ARBA00000185"/>
    </source>
</evidence>
<feature type="active site" description="O-(5'-phospho-DNA)-tyrosine intermediate" evidence="11">
    <location>
        <position position="745"/>
    </location>
</feature>
<keyword evidence="7" id="KW-0460">Magnesium</keyword>
<dbReference type="PROSITE" id="PS50880">
    <property type="entry name" value="TOPRIM"/>
    <property type="match status" value="1"/>
</dbReference>
<evidence type="ECO:0000256" key="12">
    <source>
        <dbReference type="RuleBase" id="RU362094"/>
    </source>
</evidence>
<dbReference type="PRINTS" id="PR00418">
    <property type="entry name" value="TPI2FAMILY"/>
</dbReference>
<dbReference type="EC" id="5.6.2.2" evidence="12"/>
<dbReference type="PANTHER" id="PTHR10169">
    <property type="entry name" value="DNA TOPOISOMERASE/GYRASE"/>
    <property type="match status" value="1"/>
</dbReference>
<dbReference type="InterPro" id="IPR031660">
    <property type="entry name" value="TOPRIM_C"/>
</dbReference>
<comment type="function">
    <text evidence="12">Control of topological states of DNA by transient breakage and subsequent rejoining of DNA strands. Topoisomerase II makes double-strand breaks.</text>
</comment>
<dbReference type="SUPFAM" id="SSF54211">
    <property type="entry name" value="Ribosomal protein S5 domain 2-like"/>
    <property type="match status" value="1"/>
</dbReference>
<comment type="cofactor">
    <cofactor evidence="3">
        <name>Mg(2+)</name>
        <dbReference type="ChEBI" id="CHEBI:18420"/>
    </cofactor>
</comment>
<dbReference type="PANTHER" id="PTHR10169:SF38">
    <property type="entry name" value="DNA TOPOISOMERASE 2"/>
    <property type="match status" value="1"/>
</dbReference>
<keyword evidence="9 11" id="KW-0238">DNA-binding</keyword>
<evidence type="ECO:0000259" key="14">
    <source>
        <dbReference type="PROSITE" id="PS52040"/>
    </source>
</evidence>
<keyword evidence="8 11" id="KW-0799">Topoisomerase</keyword>
<reference evidence="15 16" key="1">
    <citation type="journal article" date="2018" name="BMC Genomics">
        <title>The genome of Naegleria lovaniensis, the basis for a comparative approach to unravel pathogenicity factors of the human pathogenic amoeba N. fowleri.</title>
        <authorList>
            <person name="Liechti N."/>
            <person name="Schurch N."/>
            <person name="Bruggmann R."/>
            <person name="Wittwer M."/>
        </authorList>
    </citation>
    <scope>NUCLEOTIDE SEQUENCE [LARGE SCALE GENOMIC DNA]</scope>
    <source>
        <strain evidence="15 16">ATCC 30569</strain>
    </source>
</reference>
<keyword evidence="16" id="KW-1185">Reference proteome</keyword>
<proteinExistence type="inferred from homology"/>
<dbReference type="RefSeq" id="XP_044546372.1">
    <property type="nucleotide sequence ID" value="XM_044697747.1"/>
</dbReference>
<dbReference type="InterPro" id="IPR006171">
    <property type="entry name" value="TOPRIM_dom"/>
</dbReference>
<feature type="domain" description="Topo IIA-type catalytic" evidence="14">
    <location>
        <begin position="655"/>
        <end position="758"/>
    </location>
</feature>
<dbReference type="EMBL" id="PYSW02000030">
    <property type="protein sequence ID" value="KAG2379110.1"/>
    <property type="molecule type" value="Genomic_DNA"/>
</dbReference>
<dbReference type="InterPro" id="IPR020568">
    <property type="entry name" value="Ribosomal_Su5_D2-typ_SF"/>
</dbReference>
<evidence type="ECO:0000256" key="5">
    <source>
        <dbReference type="ARBA" id="ARBA00022741"/>
    </source>
</evidence>
<dbReference type="Pfam" id="PF02518">
    <property type="entry name" value="HATPase_c"/>
    <property type="match status" value="1"/>
</dbReference>
<dbReference type="InterPro" id="IPR001241">
    <property type="entry name" value="Topo_IIA"/>
</dbReference>
<dbReference type="Gene3D" id="3.30.230.10">
    <property type="match status" value="1"/>
</dbReference>
<dbReference type="GO" id="GO:0006265">
    <property type="term" value="P:DNA topological change"/>
    <property type="evidence" value="ECO:0007669"/>
    <property type="project" value="UniProtKB-UniRule"/>
</dbReference>
<evidence type="ECO:0000256" key="6">
    <source>
        <dbReference type="ARBA" id="ARBA00022840"/>
    </source>
</evidence>
<keyword evidence="6 12" id="KW-0067">ATP-binding</keyword>
<keyword evidence="10 11" id="KW-0413">Isomerase</keyword>
<evidence type="ECO:0000313" key="15">
    <source>
        <dbReference type="EMBL" id="KAG2379110.1"/>
    </source>
</evidence>
<dbReference type="Gene3D" id="3.30.565.10">
    <property type="entry name" value="Histidine kinase-like ATPase, C-terminal domain"/>
    <property type="match status" value="1"/>
</dbReference>
<dbReference type="InterPro" id="IPR002205">
    <property type="entry name" value="Topo_IIA_dom_A"/>
</dbReference>
<gene>
    <name evidence="15" type="ORF">C9374_007748</name>
</gene>
<dbReference type="CDD" id="cd03481">
    <property type="entry name" value="TopoIIA_Trans_ScTopoIIA"/>
    <property type="match status" value="1"/>
</dbReference>
<dbReference type="SUPFAM" id="SSF56719">
    <property type="entry name" value="Type II DNA topoisomerase"/>
    <property type="match status" value="1"/>
</dbReference>
<evidence type="ECO:0000256" key="7">
    <source>
        <dbReference type="ARBA" id="ARBA00022842"/>
    </source>
</evidence>
<dbReference type="SMART" id="SM00434">
    <property type="entry name" value="TOP4c"/>
    <property type="match status" value="1"/>
</dbReference>
<dbReference type="AlphaFoldDB" id="A0AA88GLJ1"/>
<dbReference type="GO" id="GO:0000819">
    <property type="term" value="P:sister chromatid segregation"/>
    <property type="evidence" value="ECO:0007669"/>
    <property type="project" value="TreeGrafter"/>
</dbReference>
<dbReference type="PROSITE" id="PS00177">
    <property type="entry name" value="TOPOISOMERASE_II"/>
    <property type="match status" value="1"/>
</dbReference>
<dbReference type="InterPro" id="IPR050634">
    <property type="entry name" value="DNA_Topoisomerase_II"/>
</dbReference>
<organism evidence="15 16">
    <name type="scientific">Naegleria lovaniensis</name>
    <name type="common">Amoeba</name>
    <dbReference type="NCBI Taxonomy" id="51637"/>
    <lineage>
        <taxon>Eukaryota</taxon>
        <taxon>Discoba</taxon>
        <taxon>Heterolobosea</taxon>
        <taxon>Tetramitia</taxon>
        <taxon>Eutetramitia</taxon>
        <taxon>Vahlkampfiidae</taxon>
        <taxon>Naegleria</taxon>
    </lineage>
</organism>
<dbReference type="InterPro" id="IPR013506">
    <property type="entry name" value="Topo_IIA_bsu_dom2"/>
</dbReference>
<dbReference type="InterPro" id="IPR036890">
    <property type="entry name" value="HATPase_C_sf"/>
</dbReference>
<dbReference type="InterPro" id="IPR018522">
    <property type="entry name" value="TopoIIA_CS"/>
</dbReference>
<comment type="similarity">
    <text evidence="4 12">Belongs to the type II topoisomerase family.</text>
</comment>